<dbReference type="KEGG" id="oho:Oweho_0658"/>
<reference evidence="1 2" key="1">
    <citation type="journal article" date="2012" name="Stand. Genomic Sci.">
        <title>Genome sequence of the orange-pigmented seawater bacterium Owenweeksia hongkongensis type strain (UST20020801(T)).</title>
        <authorList>
            <person name="Riedel T."/>
            <person name="Held B."/>
            <person name="Nolan M."/>
            <person name="Lucas S."/>
            <person name="Lapidus A."/>
            <person name="Tice H."/>
            <person name="Del Rio T.G."/>
            <person name="Cheng J.F."/>
            <person name="Han C."/>
            <person name="Tapia R."/>
            <person name="Goodwin L.A."/>
            <person name="Pitluck S."/>
            <person name="Liolios K."/>
            <person name="Mavromatis K."/>
            <person name="Pagani I."/>
            <person name="Ivanova N."/>
            <person name="Mikhailova N."/>
            <person name="Pati A."/>
            <person name="Chen A."/>
            <person name="Palaniappan K."/>
            <person name="Rohde M."/>
            <person name="Tindall B.J."/>
            <person name="Detter J.C."/>
            <person name="Goker M."/>
            <person name="Woyke T."/>
            <person name="Bristow J."/>
            <person name="Eisen J.A."/>
            <person name="Markowitz V."/>
            <person name="Hugenholtz P."/>
            <person name="Klenk H.P."/>
            <person name="Kyrpides N.C."/>
        </authorList>
    </citation>
    <scope>NUCLEOTIDE SEQUENCE</scope>
    <source>
        <strain evidence="2">DSM 17368 / JCM 12287 / NRRL B-23963</strain>
    </source>
</reference>
<dbReference type="PATRIC" id="fig|926562.3.peg.671"/>
<gene>
    <name evidence="1" type="ordered locus">Oweho_0658</name>
</gene>
<proteinExistence type="predicted"/>
<dbReference type="Pfam" id="PF09912">
    <property type="entry name" value="DUF2141"/>
    <property type="match status" value="1"/>
</dbReference>
<evidence type="ECO:0008006" key="3">
    <source>
        <dbReference type="Google" id="ProtNLM"/>
    </source>
</evidence>
<dbReference type="eggNOG" id="COG4704">
    <property type="taxonomic scope" value="Bacteria"/>
</dbReference>
<dbReference type="InterPro" id="IPR018673">
    <property type="entry name" value="DUF2141"/>
</dbReference>
<accession>G8R101</accession>
<evidence type="ECO:0000313" key="1">
    <source>
        <dbReference type="EMBL" id="AEV31672.1"/>
    </source>
</evidence>
<dbReference type="Proteomes" id="UP000005631">
    <property type="component" value="Chromosome"/>
</dbReference>
<protein>
    <recommendedName>
        <fullName evidence="3">DUF2141 domain-containing protein</fullName>
    </recommendedName>
</protein>
<dbReference type="HOGENOM" id="CLU_125018_2_2_10"/>
<dbReference type="AlphaFoldDB" id="G8R101"/>
<dbReference type="EMBL" id="CP003156">
    <property type="protein sequence ID" value="AEV31672.1"/>
    <property type="molecule type" value="Genomic_DNA"/>
</dbReference>
<keyword evidence="2" id="KW-1185">Reference proteome</keyword>
<dbReference type="RefSeq" id="WP_014201033.1">
    <property type="nucleotide sequence ID" value="NC_016599.1"/>
</dbReference>
<name>G8R101_OWEHD</name>
<evidence type="ECO:0000313" key="2">
    <source>
        <dbReference type="Proteomes" id="UP000005631"/>
    </source>
</evidence>
<sequence>MNYLIALNLITVLLFSSPFSVVKSEKTSVTVEISNLRNNKGTVALGVYKDNETFKKEKEYLLKVFPKTKTTDDGVLHVELPLTPDTYGIAFLDDENDNGEMDYGWVLPKEGFGFSNYEHSGMSMPNFDDFKFEVGNSPTKVYIKVKYM</sequence>
<dbReference type="STRING" id="926562.Oweho_0658"/>
<organism evidence="1 2">
    <name type="scientific">Owenweeksia hongkongensis (strain DSM 17368 / CIP 108786 / JCM 12287 / NRRL B-23963 / UST20020801)</name>
    <dbReference type="NCBI Taxonomy" id="926562"/>
    <lineage>
        <taxon>Bacteria</taxon>
        <taxon>Pseudomonadati</taxon>
        <taxon>Bacteroidota</taxon>
        <taxon>Flavobacteriia</taxon>
        <taxon>Flavobacteriales</taxon>
        <taxon>Owenweeksiaceae</taxon>
        <taxon>Owenweeksia</taxon>
    </lineage>
</organism>